<dbReference type="InterPro" id="IPR014722">
    <property type="entry name" value="Rib_uL2_dom2"/>
</dbReference>
<dbReference type="InterPro" id="IPR022669">
    <property type="entry name" value="Ribosomal_uL2_C"/>
</dbReference>
<dbReference type="SMART" id="SM01382">
    <property type="entry name" value="Ribosomal_L2_C"/>
    <property type="match status" value="1"/>
</dbReference>
<dbReference type="NCBIfam" id="TIGR01171">
    <property type="entry name" value="rplB_bact"/>
    <property type="match status" value="1"/>
</dbReference>
<dbReference type="PANTHER" id="PTHR13691:SF73">
    <property type="entry name" value="LARGE RIBOSOMAL SUBUNIT PROTEIN UL2M"/>
    <property type="match status" value="1"/>
</dbReference>
<evidence type="ECO:0000313" key="7">
    <source>
        <dbReference type="Proteomes" id="UP001152795"/>
    </source>
</evidence>
<dbReference type="Pfam" id="PF03947">
    <property type="entry name" value="Ribosomal_L2_C"/>
    <property type="match status" value="1"/>
</dbReference>
<dbReference type="Gene3D" id="2.40.50.140">
    <property type="entry name" value="Nucleic acid-binding proteins"/>
    <property type="match status" value="1"/>
</dbReference>
<organism evidence="6 7">
    <name type="scientific">Paramuricea clavata</name>
    <name type="common">Red gorgonian</name>
    <name type="synonym">Violescent sea-whip</name>
    <dbReference type="NCBI Taxonomy" id="317549"/>
    <lineage>
        <taxon>Eukaryota</taxon>
        <taxon>Metazoa</taxon>
        <taxon>Cnidaria</taxon>
        <taxon>Anthozoa</taxon>
        <taxon>Octocorallia</taxon>
        <taxon>Malacalcyonacea</taxon>
        <taxon>Plexauridae</taxon>
        <taxon>Paramuricea</taxon>
    </lineage>
</organism>
<reference evidence="6" key="1">
    <citation type="submission" date="2020-04" db="EMBL/GenBank/DDBJ databases">
        <authorList>
            <person name="Alioto T."/>
            <person name="Alioto T."/>
            <person name="Gomez Garrido J."/>
        </authorList>
    </citation>
    <scope>NUCLEOTIDE SEQUENCE</scope>
    <source>
        <strain evidence="6">A484AB</strain>
    </source>
</reference>
<sequence>MFQWLKNVPFAINSVIQTSAQNGLRGIMTSPVSRGRTAYSYIRERRGIPNMPIPKYLKDGLVRRGAGRSGRNNTGRITIRHRGGGHPQTYRIIDFVRAPVEDEAKEPKVIKDKILQIGYDPCRSARIALCAGNGSNKQKLVIAHDGAEVGDVLTASRSSPVSISRIKPGDAYPLGKLPIGTVVHNVELKPGKGAQLARAAGTSVQLIRMTEEHAIIQLPSKKEKSVSIDCLATVGRASNIDHRHEIIGKAGRARWLGKRPKGKTGKDRWLWTKKRV</sequence>
<keyword evidence="2" id="KW-0689">Ribosomal protein</keyword>
<evidence type="ECO:0000259" key="5">
    <source>
        <dbReference type="SMART" id="SM01383"/>
    </source>
</evidence>
<dbReference type="Proteomes" id="UP001152795">
    <property type="component" value="Unassembled WGS sequence"/>
</dbReference>
<evidence type="ECO:0000313" key="6">
    <source>
        <dbReference type="EMBL" id="CAB4034534.1"/>
    </source>
</evidence>
<evidence type="ECO:0000256" key="2">
    <source>
        <dbReference type="ARBA" id="ARBA00022980"/>
    </source>
</evidence>
<dbReference type="InterPro" id="IPR005880">
    <property type="entry name" value="Ribosomal_uL2_bac/org-type"/>
</dbReference>
<gene>
    <name evidence="6" type="ORF">PACLA_8A038671</name>
</gene>
<accession>A0A6S7JWQ0</accession>
<dbReference type="AlphaFoldDB" id="A0A6S7JWQ0"/>
<dbReference type="Gene3D" id="2.30.30.30">
    <property type="match status" value="1"/>
</dbReference>
<dbReference type="OrthoDB" id="10267824at2759"/>
<evidence type="ECO:0000259" key="4">
    <source>
        <dbReference type="SMART" id="SM01382"/>
    </source>
</evidence>
<proteinExistence type="inferred from homology"/>
<evidence type="ECO:0000256" key="1">
    <source>
        <dbReference type="ARBA" id="ARBA00005636"/>
    </source>
</evidence>
<dbReference type="GO" id="GO:0016740">
    <property type="term" value="F:transferase activity"/>
    <property type="evidence" value="ECO:0007669"/>
    <property type="project" value="InterPro"/>
</dbReference>
<comment type="caution">
    <text evidence="6">The sequence shown here is derived from an EMBL/GenBank/DDBJ whole genome shotgun (WGS) entry which is preliminary data.</text>
</comment>
<comment type="similarity">
    <text evidence="1">Belongs to the universal ribosomal protein uL2 family.</text>
</comment>
<dbReference type="Pfam" id="PF00181">
    <property type="entry name" value="Ribosomal_L2_N"/>
    <property type="match status" value="1"/>
</dbReference>
<dbReference type="GO" id="GO:0005762">
    <property type="term" value="C:mitochondrial large ribosomal subunit"/>
    <property type="evidence" value="ECO:0007669"/>
    <property type="project" value="TreeGrafter"/>
</dbReference>
<feature type="domain" description="Large ribosomal subunit protein uL2 RNA-binding" evidence="5">
    <location>
        <begin position="70"/>
        <end position="155"/>
    </location>
</feature>
<dbReference type="EMBL" id="CACRXK020020203">
    <property type="protein sequence ID" value="CAB4034534.1"/>
    <property type="molecule type" value="Genomic_DNA"/>
</dbReference>
<dbReference type="InterPro" id="IPR002171">
    <property type="entry name" value="Ribosomal_uL2"/>
</dbReference>
<evidence type="ECO:0000256" key="3">
    <source>
        <dbReference type="ARBA" id="ARBA00023274"/>
    </source>
</evidence>
<keyword evidence="7" id="KW-1185">Reference proteome</keyword>
<protein>
    <submittedName>
        <fullName evidence="6">39S ribosomal L2, mitochondrial</fullName>
    </submittedName>
</protein>
<name>A0A6S7JWQ0_PARCT</name>
<dbReference type="GO" id="GO:0003723">
    <property type="term" value="F:RNA binding"/>
    <property type="evidence" value="ECO:0007669"/>
    <property type="project" value="InterPro"/>
</dbReference>
<dbReference type="InterPro" id="IPR022666">
    <property type="entry name" value="Ribosomal_uL2_RNA-bd_dom"/>
</dbReference>
<dbReference type="PANTHER" id="PTHR13691">
    <property type="entry name" value="RIBOSOMAL PROTEIN L2"/>
    <property type="match status" value="1"/>
</dbReference>
<dbReference type="GO" id="GO:0032543">
    <property type="term" value="P:mitochondrial translation"/>
    <property type="evidence" value="ECO:0007669"/>
    <property type="project" value="TreeGrafter"/>
</dbReference>
<dbReference type="FunFam" id="2.30.30.30:FF:000001">
    <property type="entry name" value="50S ribosomal protein L2"/>
    <property type="match status" value="1"/>
</dbReference>
<dbReference type="SUPFAM" id="SSF50104">
    <property type="entry name" value="Translation proteins SH3-like domain"/>
    <property type="match status" value="1"/>
</dbReference>
<dbReference type="InterPro" id="IPR012340">
    <property type="entry name" value="NA-bd_OB-fold"/>
</dbReference>
<dbReference type="SUPFAM" id="SSF50249">
    <property type="entry name" value="Nucleic acid-binding proteins"/>
    <property type="match status" value="1"/>
</dbReference>
<dbReference type="InterPro" id="IPR008991">
    <property type="entry name" value="Translation_prot_SH3-like_sf"/>
</dbReference>
<keyword evidence="3" id="KW-0687">Ribonucleoprotein</keyword>
<dbReference type="GO" id="GO:0003735">
    <property type="term" value="F:structural constituent of ribosome"/>
    <property type="evidence" value="ECO:0007669"/>
    <property type="project" value="InterPro"/>
</dbReference>
<dbReference type="SMART" id="SM01383">
    <property type="entry name" value="Ribosomal_L2"/>
    <property type="match status" value="1"/>
</dbReference>
<feature type="domain" description="Large ribosomal subunit protein uL2 C-terminal" evidence="4">
    <location>
        <begin position="166"/>
        <end position="274"/>
    </location>
</feature>